<proteinExistence type="predicted"/>
<dbReference type="HOGENOM" id="CLU_101084_1_0_1"/>
<dbReference type="OrthoDB" id="3356019at2759"/>
<dbReference type="AlphaFoldDB" id="D6RMS0"/>
<comment type="caution">
    <text evidence="2">The sequence shown here is derived from an EMBL/GenBank/DDBJ whole genome shotgun (WGS) entry which is preliminary data.</text>
</comment>
<keyword evidence="3" id="KW-1185">Reference proteome</keyword>
<keyword evidence="1" id="KW-0472">Membrane</keyword>
<organism evidence="2 3">
    <name type="scientific">Coprinopsis cinerea (strain Okayama-7 / 130 / ATCC MYA-4618 / FGSC 9003)</name>
    <name type="common">Inky cap fungus</name>
    <name type="synonym">Hormographiella aspergillata</name>
    <dbReference type="NCBI Taxonomy" id="240176"/>
    <lineage>
        <taxon>Eukaryota</taxon>
        <taxon>Fungi</taxon>
        <taxon>Dikarya</taxon>
        <taxon>Basidiomycota</taxon>
        <taxon>Agaricomycotina</taxon>
        <taxon>Agaricomycetes</taxon>
        <taxon>Agaricomycetidae</taxon>
        <taxon>Agaricales</taxon>
        <taxon>Agaricineae</taxon>
        <taxon>Psathyrellaceae</taxon>
        <taxon>Coprinopsis</taxon>
    </lineage>
</organism>
<evidence type="ECO:0000313" key="2">
    <source>
        <dbReference type="EMBL" id="EFI27741.1"/>
    </source>
</evidence>
<evidence type="ECO:0000313" key="3">
    <source>
        <dbReference type="Proteomes" id="UP000001861"/>
    </source>
</evidence>
<accession>D6RMS0</accession>
<dbReference type="eggNOG" id="ENOG502S9PZ">
    <property type="taxonomic scope" value="Eukaryota"/>
</dbReference>
<evidence type="ECO:0000256" key="1">
    <source>
        <dbReference type="SAM" id="Phobius"/>
    </source>
</evidence>
<name>D6RMS0_COPC7</name>
<keyword evidence="1" id="KW-1133">Transmembrane helix</keyword>
<dbReference type="OMA" id="LGHYTWP"/>
<dbReference type="VEuPathDB" id="FungiDB:CC1G_14664"/>
<protein>
    <submittedName>
        <fullName evidence="2">Uncharacterized protein</fullName>
    </submittedName>
</protein>
<keyword evidence="1" id="KW-0812">Transmembrane</keyword>
<reference evidence="2 3" key="1">
    <citation type="journal article" date="2010" name="Proc. Natl. Acad. Sci. U.S.A.">
        <title>Insights into evolution of multicellular fungi from the assembled chromosomes of the mushroom Coprinopsis cinerea (Coprinus cinereus).</title>
        <authorList>
            <person name="Stajich J.E."/>
            <person name="Wilke S.K."/>
            <person name="Ahren D."/>
            <person name="Au C.H."/>
            <person name="Birren B.W."/>
            <person name="Borodovsky M."/>
            <person name="Burns C."/>
            <person name="Canback B."/>
            <person name="Casselton L.A."/>
            <person name="Cheng C.K."/>
            <person name="Deng J."/>
            <person name="Dietrich F.S."/>
            <person name="Fargo D.C."/>
            <person name="Farman M.L."/>
            <person name="Gathman A.C."/>
            <person name="Goldberg J."/>
            <person name="Guigo R."/>
            <person name="Hoegger P.J."/>
            <person name="Hooker J.B."/>
            <person name="Huggins A."/>
            <person name="James T.Y."/>
            <person name="Kamada T."/>
            <person name="Kilaru S."/>
            <person name="Kodira C."/>
            <person name="Kues U."/>
            <person name="Kupfer D."/>
            <person name="Kwan H.S."/>
            <person name="Lomsadze A."/>
            <person name="Li W."/>
            <person name="Lilly W.W."/>
            <person name="Ma L.J."/>
            <person name="Mackey A.J."/>
            <person name="Manning G."/>
            <person name="Martin F."/>
            <person name="Muraguchi H."/>
            <person name="Natvig D.O."/>
            <person name="Palmerini H."/>
            <person name="Ramesh M.A."/>
            <person name="Rehmeyer C.J."/>
            <person name="Roe B.A."/>
            <person name="Shenoy N."/>
            <person name="Stanke M."/>
            <person name="Ter-Hovhannisyan V."/>
            <person name="Tunlid A."/>
            <person name="Velagapudi R."/>
            <person name="Vision T.J."/>
            <person name="Zeng Q."/>
            <person name="Zolan M.E."/>
            <person name="Pukkila P.J."/>
        </authorList>
    </citation>
    <scope>NUCLEOTIDE SEQUENCE [LARGE SCALE GENOMIC DNA]</scope>
    <source>
        <strain evidence="3">Okayama-7 / 130 / ATCC MYA-4618 / FGSC 9003</strain>
    </source>
</reference>
<dbReference type="Proteomes" id="UP000001861">
    <property type="component" value="Unassembled WGS sequence"/>
</dbReference>
<feature type="transmembrane region" description="Helical" evidence="1">
    <location>
        <begin position="83"/>
        <end position="104"/>
    </location>
</feature>
<feature type="transmembrane region" description="Helical" evidence="1">
    <location>
        <begin position="48"/>
        <end position="71"/>
    </location>
</feature>
<dbReference type="GeneID" id="9379490"/>
<dbReference type="EMBL" id="AACS02000005">
    <property type="protein sequence ID" value="EFI27741.1"/>
    <property type="molecule type" value="Genomic_DNA"/>
</dbReference>
<gene>
    <name evidence="2" type="ORF">CC1G_14664</name>
</gene>
<dbReference type="RefSeq" id="XP_002911235.1">
    <property type="nucleotide sequence ID" value="XM_002911189.1"/>
</dbReference>
<dbReference type="InParanoid" id="D6RMS0"/>
<dbReference type="KEGG" id="cci:CC1G_14664"/>
<sequence length="157" mass="17529">MDIRDHHRAPWEFVSHLLHSRTPSKSSPSTRIRRNQDVEFAYEIQSKAAVFGALRGTAIGVGLAIIAHHTWPLFRRQTLAFKGFLVSGFTVTGLVFAAESALLAHENARRREENLIRRAARLDLARQGLIGTETEIAKWRAAREQQSAASTEPDSSS</sequence>